<name>A0A3R0XJH3_SALET</name>
<dbReference type="Proteomes" id="UP000885374">
    <property type="component" value="Unassembled WGS sequence"/>
</dbReference>
<dbReference type="AlphaFoldDB" id="A0A3R0XJH3"/>
<protein>
    <submittedName>
        <fullName evidence="1">Phage virion morphogenesis protein</fullName>
    </submittedName>
</protein>
<proteinExistence type="predicted"/>
<dbReference type="NCBIfam" id="TIGR01635">
    <property type="entry name" value="tail_comp_S"/>
    <property type="match status" value="1"/>
</dbReference>
<dbReference type="InterPro" id="IPR006522">
    <property type="entry name" value="Phage_virion_morphogenesis"/>
</dbReference>
<dbReference type="EMBL" id="RVHM01000047">
    <property type="protein sequence ID" value="MLU99572.1"/>
    <property type="molecule type" value="Genomic_DNA"/>
</dbReference>
<dbReference type="Pfam" id="PF05069">
    <property type="entry name" value="Phage_tail_S"/>
    <property type="match status" value="1"/>
</dbReference>
<comment type="caution">
    <text evidence="1">The sequence shown here is derived from an EMBL/GenBank/DDBJ whole genome shotgun (WGS) entry which is preliminary data.</text>
</comment>
<sequence length="183" mass="21074">MYRIKIDTSAFETVFKRLLNGLEDRRDLMRSLAADMHDAVEENFAQQGRPAWQQWSKPYARQAAKRGQEKILQRKGRLAASIHEASDNDSATVGTNVKYAAIHQYGGTVTMPARSQQAYYKKYKDGRVGNRFVKKSQSNFSRWHTLPEYHITIPARPFLALDDSDVRQMGDTLENYLRTLTDD</sequence>
<reference evidence="1" key="1">
    <citation type="submission" date="2018-07" db="EMBL/GenBank/DDBJ databases">
        <authorList>
            <person name="Ashton P.M."/>
            <person name="Dallman T."/>
            <person name="Nair S."/>
            <person name="De Pinna E."/>
            <person name="Peters T."/>
            <person name="Grant K."/>
        </authorList>
    </citation>
    <scope>NUCLEOTIDE SEQUENCE [LARGE SCALE GENOMIC DNA]</scope>
    <source>
        <strain evidence="1">157339</strain>
    </source>
</reference>
<organism evidence="1">
    <name type="scientific">Salmonella enterica I</name>
    <dbReference type="NCBI Taxonomy" id="59201"/>
    <lineage>
        <taxon>Bacteria</taxon>
        <taxon>Pseudomonadati</taxon>
        <taxon>Pseudomonadota</taxon>
        <taxon>Gammaproteobacteria</taxon>
        <taxon>Enterobacterales</taxon>
        <taxon>Enterobacteriaceae</taxon>
        <taxon>Salmonella</taxon>
    </lineage>
</organism>
<evidence type="ECO:0000313" key="1">
    <source>
        <dbReference type="EMBL" id="MLU99572.1"/>
    </source>
</evidence>
<gene>
    <name evidence="1" type="ORF">DRU74_23115</name>
</gene>
<accession>A0A3R0XJH3</accession>